<sequence>MKTLFRQIRGPVALVLGLGTFLAFMWWINGSQTSEAAPYVTAFLLGSWSGWAAFKEPQAQ</sequence>
<gene>
    <name evidence="2" type="ORF">OJ996_05090</name>
</gene>
<protein>
    <submittedName>
        <fullName evidence="2">Uncharacterized protein</fullName>
    </submittedName>
</protein>
<organism evidence="2 3">
    <name type="scientific">Luteolibacter rhizosphaerae</name>
    <dbReference type="NCBI Taxonomy" id="2989719"/>
    <lineage>
        <taxon>Bacteria</taxon>
        <taxon>Pseudomonadati</taxon>
        <taxon>Verrucomicrobiota</taxon>
        <taxon>Verrucomicrobiia</taxon>
        <taxon>Verrucomicrobiales</taxon>
        <taxon>Verrucomicrobiaceae</taxon>
        <taxon>Luteolibacter</taxon>
    </lineage>
</organism>
<reference evidence="2" key="1">
    <citation type="submission" date="2022-10" db="EMBL/GenBank/DDBJ databases">
        <title>Luteolibacter sp. GHJ8, whole genome shotgun sequencing project.</title>
        <authorList>
            <person name="Zhao G."/>
            <person name="Shen L."/>
        </authorList>
    </citation>
    <scope>NUCLEOTIDE SEQUENCE</scope>
    <source>
        <strain evidence="2">GHJ8</strain>
    </source>
</reference>
<evidence type="ECO:0000313" key="2">
    <source>
        <dbReference type="EMBL" id="MCW1912936.1"/>
    </source>
</evidence>
<evidence type="ECO:0000256" key="1">
    <source>
        <dbReference type="SAM" id="Phobius"/>
    </source>
</evidence>
<keyword evidence="1" id="KW-1133">Transmembrane helix</keyword>
<evidence type="ECO:0000313" key="3">
    <source>
        <dbReference type="Proteomes" id="UP001165653"/>
    </source>
</evidence>
<dbReference type="RefSeq" id="WP_264511859.1">
    <property type="nucleotide sequence ID" value="NZ_JAPDDR010000002.1"/>
</dbReference>
<proteinExistence type="predicted"/>
<dbReference type="EMBL" id="JAPDDR010000002">
    <property type="protein sequence ID" value="MCW1912936.1"/>
    <property type="molecule type" value="Genomic_DNA"/>
</dbReference>
<name>A0ABT3FZB6_9BACT</name>
<keyword evidence="3" id="KW-1185">Reference proteome</keyword>
<dbReference type="Proteomes" id="UP001165653">
    <property type="component" value="Unassembled WGS sequence"/>
</dbReference>
<keyword evidence="1" id="KW-0472">Membrane</keyword>
<keyword evidence="1" id="KW-0812">Transmembrane</keyword>
<comment type="caution">
    <text evidence="2">The sequence shown here is derived from an EMBL/GenBank/DDBJ whole genome shotgun (WGS) entry which is preliminary data.</text>
</comment>
<feature type="transmembrane region" description="Helical" evidence="1">
    <location>
        <begin position="12"/>
        <end position="30"/>
    </location>
</feature>
<accession>A0ABT3FZB6</accession>